<keyword evidence="3" id="KW-0645">Protease</keyword>
<dbReference type="AlphaFoldDB" id="A0A9P3LLZ1"/>
<dbReference type="InterPro" id="IPR033124">
    <property type="entry name" value="Ser_caboxypep_his_AS"/>
</dbReference>
<dbReference type="GO" id="GO:0006508">
    <property type="term" value="P:proteolysis"/>
    <property type="evidence" value="ECO:0007669"/>
    <property type="project" value="UniProtKB-KW"/>
</dbReference>
<dbReference type="OrthoDB" id="443318at2759"/>
<evidence type="ECO:0000256" key="5">
    <source>
        <dbReference type="ARBA" id="ARBA00023180"/>
    </source>
</evidence>
<evidence type="ECO:0000256" key="3">
    <source>
        <dbReference type="ARBA" id="ARBA00022670"/>
    </source>
</evidence>
<evidence type="ECO:0000313" key="7">
    <source>
        <dbReference type="Proteomes" id="UP000703269"/>
    </source>
</evidence>
<accession>A0A9P3LLZ1</accession>
<dbReference type="InterPro" id="IPR029058">
    <property type="entry name" value="AB_hydrolase_fold"/>
</dbReference>
<evidence type="ECO:0000256" key="2">
    <source>
        <dbReference type="ARBA" id="ARBA00022645"/>
    </source>
</evidence>
<evidence type="ECO:0000256" key="4">
    <source>
        <dbReference type="ARBA" id="ARBA00022801"/>
    </source>
</evidence>
<evidence type="ECO:0000313" key="6">
    <source>
        <dbReference type="EMBL" id="GJE99865.1"/>
    </source>
</evidence>
<reference evidence="6 7" key="1">
    <citation type="submission" date="2021-08" db="EMBL/GenBank/DDBJ databases">
        <title>Draft Genome Sequence of Phanerochaete sordida strain YK-624.</title>
        <authorList>
            <person name="Mori T."/>
            <person name="Dohra H."/>
            <person name="Suzuki T."/>
            <person name="Kawagishi H."/>
            <person name="Hirai H."/>
        </authorList>
    </citation>
    <scope>NUCLEOTIDE SEQUENCE [LARGE SCALE GENOMIC DNA]</scope>
    <source>
        <strain evidence="6 7">YK-624</strain>
    </source>
</reference>
<keyword evidence="7" id="KW-1185">Reference proteome</keyword>
<dbReference type="GO" id="GO:0004185">
    <property type="term" value="F:serine-type carboxypeptidase activity"/>
    <property type="evidence" value="ECO:0007669"/>
    <property type="project" value="InterPro"/>
</dbReference>
<keyword evidence="2 6" id="KW-0121">Carboxypeptidase</keyword>
<organism evidence="6 7">
    <name type="scientific">Phanerochaete sordida</name>
    <dbReference type="NCBI Taxonomy" id="48140"/>
    <lineage>
        <taxon>Eukaryota</taxon>
        <taxon>Fungi</taxon>
        <taxon>Dikarya</taxon>
        <taxon>Basidiomycota</taxon>
        <taxon>Agaricomycotina</taxon>
        <taxon>Agaricomycetes</taxon>
        <taxon>Polyporales</taxon>
        <taxon>Phanerochaetaceae</taxon>
        <taxon>Phanerochaete</taxon>
    </lineage>
</organism>
<dbReference type="Proteomes" id="UP000703269">
    <property type="component" value="Unassembled WGS sequence"/>
</dbReference>
<dbReference type="EMBL" id="BPQB01000123">
    <property type="protein sequence ID" value="GJE99865.1"/>
    <property type="molecule type" value="Genomic_DNA"/>
</dbReference>
<keyword evidence="5" id="KW-0325">Glycoprotein</keyword>
<dbReference type="InterPro" id="IPR001563">
    <property type="entry name" value="Peptidase_S10"/>
</dbReference>
<comment type="similarity">
    <text evidence="1">Belongs to the peptidase S10 family.</text>
</comment>
<proteinExistence type="inferred from homology"/>
<dbReference type="Pfam" id="PF00450">
    <property type="entry name" value="Peptidase_S10"/>
    <property type="match status" value="1"/>
</dbReference>
<protein>
    <submittedName>
        <fullName evidence="6">Serine carboxypeptidase</fullName>
    </submittedName>
</protein>
<dbReference type="SUPFAM" id="SSF53474">
    <property type="entry name" value="alpha/beta-Hydrolases"/>
    <property type="match status" value="1"/>
</dbReference>
<dbReference type="Gene3D" id="3.40.50.1820">
    <property type="entry name" value="alpha/beta hydrolase"/>
    <property type="match status" value="1"/>
</dbReference>
<name>A0A9P3LLZ1_9APHY</name>
<dbReference type="PROSITE" id="PS00560">
    <property type="entry name" value="CARBOXYPEPT_SER_HIS"/>
    <property type="match status" value="1"/>
</dbReference>
<comment type="caution">
    <text evidence="6">The sequence shown here is derived from an EMBL/GenBank/DDBJ whole genome shotgun (WGS) entry which is preliminary data.</text>
</comment>
<sequence>MEPFLSSGINPYDKSKRCDGSEACYENMNFVSHYLDKPEVRKILGVDPSFGNFSWRSIEIGQAFDASLDEVFPTSYYVSALLERGVRVLLYVGANDWICNWVGNEQMSRDLEWTGQTAFAGEPLREWKVDGKVAGITRATQGFTFATVDGAGHMVPMDQPKVALELVQRWLSGEAL</sequence>
<evidence type="ECO:0000256" key="1">
    <source>
        <dbReference type="ARBA" id="ARBA00009431"/>
    </source>
</evidence>
<gene>
    <name evidence="6" type="ORF">PsYK624_161390</name>
</gene>
<keyword evidence="4" id="KW-0378">Hydrolase</keyword>